<dbReference type="EMBL" id="FLQX01000107">
    <property type="protein sequence ID" value="SBT06324.1"/>
    <property type="molecule type" value="Genomic_DNA"/>
</dbReference>
<evidence type="ECO:0000256" key="1">
    <source>
        <dbReference type="SAM" id="MobiDB-lite"/>
    </source>
</evidence>
<feature type="compositionally biased region" description="Basic residues" evidence="1">
    <location>
        <begin position="1"/>
        <end position="16"/>
    </location>
</feature>
<organism evidence="2 3">
    <name type="scientific">Candidatus Accumulibacter aalborgensis</name>
    <dbReference type="NCBI Taxonomy" id="1860102"/>
    <lineage>
        <taxon>Bacteria</taxon>
        <taxon>Pseudomonadati</taxon>
        <taxon>Pseudomonadota</taxon>
        <taxon>Betaproteobacteria</taxon>
        <taxon>Candidatus Accumulibacter</taxon>
    </lineage>
</organism>
<feature type="region of interest" description="Disordered" evidence="1">
    <location>
        <begin position="1"/>
        <end position="31"/>
    </location>
</feature>
<dbReference type="AlphaFoldDB" id="A0A1A8XMC5"/>
<accession>A0A1A8XMC5</accession>
<keyword evidence="3" id="KW-1185">Reference proteome</keyword>
<proteinExistence type="predicted"/>
<feature type="region of interest" description="Disordered" evidence="1">
    <location>
        <begin position="86"/>
        <end position="109"/>
    </location>
</feature>
<evidence type="ECO:0000313" key="3">
    <source>
        <dbReference type="Proteomes" id="UP000199169"/>
    </source>
</evidence>
<gene>
    <name evidence="2" type="ORF">ACCAA_310066</name>
</gene>
<reference evidence="2 3" key="1">
    <citation type="submission" date="2016-06" db="EMBL/GenBank/DDBJ databases">
        <authorList>
            <person name="Kjaerup R.B."/>
            <person name="Dalgaard T.S."/>
            <person name="Juul-Madsen H.R."/>
        </authorList>
    </citation>
    <scope>NUCLEOTIDE SEQUENCE [LARGE SCALE GENOMIC DNA]</scope>
    <source>
        <strain evidence="2">3</strain>
    </source>
</reference>
<dbReference type="STRING" id="1860102.ACCAA_310066"/>
<dbReference type="Proteomes" id="UP000199169">
    <property type="component" value="Unassembled WGS sequence"/>
</dbReference>
<evidence type="ECO:0000313" key="2">
    <source>
        <dbReference type="EMBL" id="SBT06324.1"/>
    </source>
</evidence>
<protein>
    <submittedName>
        <fullName evidence="2">Uncharacterized protein</fullName>
    </submittedName>
</protein>
<sequence length="109" mass="11709">MCQPRRRRQHALRTARRFADTGDRPGAQKGIATAGIGTNLTRLSGAAGTYLTGMISLSHPEASSSLLSPWPRRSVARRASTAAIDSSVSWRLRRSAPQRRSGSPAGRPS</sequence>
<name>A0A1A8XMC5_9PROT</name>